<dbReference type="SUPFAM" id="SSF53474">
    <property type="entry name" value="alpha/beta-Hydrolases"/>
    <property type="match status" value="1"/>
</dbReference>
<evidence type="ECO:0000313" key="3">
    <source>
        <dbReference type="EMBL" id="EMI52762.1"/>
    </source>
</evidence>
<name>M5TUA3_9BACT</name>
<dbReference type="AlphaFoldDB" id="M5TUA3"/>
<evidence type="ECO:0000313" key="4">
    <source>
        <dbReference type="Proteomes" id="UP000011885"/>
    </source>
</evidence>
<dbReference type="Pfam" id="PF00975">
    <property type="entry name" value="Thioesterase"/>
    <property type="match status" value="1"/>
</dbReference>
<sequence length="277" mass="30791">MGGSAFRPSKAPRIACLRSTPYLFRPFAVPTLLQSSPMNSDKPSKWYRCVGQPVAGGRHVVWFPHAGGGCSPLIRLSRANPPAVNLYVATLPGREARFADPMSSTLDELVGSLVDELPQTDEPPVLVGHSFGALLAFLVARQKPSRRLIVMAMGSPDLITRKDSIVDLDDREFAEQLDQRYGGVPKTLRENEEAMRMFLPTVRRDLTLLESYDSSKRDVVDVPITALVGTDDSRVTAAKMQNWKAFTQTDFRLQMMMGDHFFPLSNFPQVLKIAAER</sequence>
<dbReference type="GO" id="GO:0008610">
    <property type="term" value="P:lipid biosynthetic process"/>
    <property type="evidence" value="ECO:0007669"/>
    <property type="project" value="TreeGrafter"/>
</dbReference>
<comment type="caution">
    <text evidence="3">The sequence shown here is derived from an EMBL/GenBank/DDBJ whole genome shotgun (WGS) entry which is preliminary data.</text>
</comment>
<dbReference type="PATRIC" id="fig|1263870.3.peg.6205"/>
<dbReference type="PANTHER" id="PTHR11487:SF0">
    <property type="entry name" value="S-ACYL FATTY ACID SYNTHASE THIOESTERASE, MEDIUM CHAIN"/>
    <property type="match status" value="1"/>
</dbReference>
<evidence type="ECO:0000256" key="1">
    <source>
        <dbReference type="ARBA" id="ARBA00007169"/>
    </source>
</evidence>
<keyword evidence="4" id="KW-1185">Reference proteome</keyword>
<gene>
    <name evidence="3" type="ORF">RSSM_05853</name>
</gene>
<dbReference type="InterPro" id="IPR012223">
    <property type="entry name" value="TEII"/>
</dbReference>
<proteinExistence type="inferred from homology"/>
<reference evidence="3 4" key="1">
    <citation type="journal article" date="2013" name="Mar. Genomics">
        <title>Expression of sulfatases in Rhodopirellula baltica and the diversity of sulfatases in the genus Rhodopirellula.</title>
        <authorList>
            <person name="Wegner C.E."/>
            <person name="Richter-Heitmann T."/>
            <person name="Klindworth A."/>
            <person name="Klockow C."/>
            <person name="Richter M."/>
            <person name="Achstetter T."/>
            <person name="Glockner F.O."/>
            <person name="Harder J."/>
        </authorList>
    </citation>
    <scope>NUCLEOTIDE SEQUENCE [LARGE SCALE GENOMIC DNA]</scope>
    <source>
        <strain evidence="3 4">SM41</strain>
    </source>
</reference>
<dbReference type="InterPro" id="IPR029058">
    <property type="entry name" value="AB_hydrolase_fold"/>
</dbReference>
<organism evidence="3 4">
    <name type="scientific">Rhodopirellula sallentina SM41</name>
    <dbReference type="NCBI Taxonomy" id="1263870"/>
    <lineage>
        <taxon>Bacteria</taxon>
        <taxon>Pseudomonadati</taxon>
        <taxon>Planctomycetota</taxon>
        <taxon>Planctomycetia</taxon>
        <taxon>Pirellulales</taxon>
        <taxon>Pirellulaceae</taxon>
        <taxon>Rhodopirellula</taxon>
    </lineage>
</organism>
<feature type="domain" description="Thioesterase" evidence="2">
    <location>
        <begin position="59"/>
        <end position="273"/>
    </location>
</feature>
<dbReference type="InterPro" id="IPR001031">
    <property type="entry name" value="Thioesterase"/>
</dbReference>
<dbReference type="Proteomes" id="UP000011885">
    <property type="component" value="Unassembled WGS sequence"/>
</dbReference>
<dbReference type="EMBL" id="ANOH01000407">
    <property type="protein sequence ID" value="EMI52762.1"/>
    <property type="molecule type" value="Genomic_DNA"/>
</dbReference>
<evidence type="ECO:0000259" key="2">
    <source>
        <dbReference type="Pfam" id="PF00975"/>
    </source>
</evidence>
<comment type="similarity">
    <text evidence="1">Belongs to the thioesterase family.</text>
</comment>
<accession>M5TUA3</accession>
<protein>
    <submittedName>
        <fullName evidence="3">Type II thioesterase</fullName>
    </submittedName>
</protein>
<dbReference type="PANTHER" id="PTHR11487">
    <property type="entry name" value="THIOESTERASE"/>
    <property type="match status" value="1"/>
</dbReference>
<dbReference type="Gene3D" id="3.40.50.1820">
    <property type="entry name" value="alpha/beta hydrolase"/>
    <property type="match status" value="1"/>
</dbReference>